<proteinExistence type="predicted"/>
<reference evidence="3 4" key="1">
    <citation type="submission" date="2016-03" db="EMBL/GenBank/DDBJ databases">
        <authorList>
            <person name="Ploux O."/>
        </authorList>
    </citation>
    <scope>NUCLEOTIDE SEQUENCE [LARGE SCALE GENOMIC DNA]</scope>
    <source>
        <strain evidence="3 4">LPB0076</strain>
    </source>
</reference>
<gene>
    <name evidence="3" type="ORF">LPBF_07005</name>
</gene>
<dbReference type="AlphaFoldDB" id="A0A1B9E280"/>
<evidence type="ECO:0000256" key="1">
    <source>
        <dbReference type="SAM" id="SignalP"/>
    </source>
</evidence>
<sequence>MKKSRKIVLASFLFSCLAFTTAKAQYTSSDQPKIGFKGGVNFSNMYAEDVDDQNVLTGFNAGLFAKLPIAKSLAIQPEVYYTTKGAEVTYDNAFIKGNSKFKVNYVEVPVLLVVNLTEKFNIHAGPYAAYMVSGKATTESSVLDVDQDLDTNDFNKFDAGIAAGVGIDLELLSFGVRYNYGLTKVGKERSFAGTNYTFPDAKNSVLNVYVGLNLN</sequence>
<name>A0A1B9E280_9FLAO</name>
<evidence type="ECO:0000259" key="2">
    <source>
        <dbReference type="Pfam" id="PF13568"/>
    </source>
</evidence>
<accession>A0A1B9E280</accession>
<feature type="chain" id="PRO_5008625157" description="Outer membrane protein beta-barrel domain-containing protein" evidence="1">
    <location>
        <begin position="25"/>
        <end position="215"/>
    </location>
</feature>
<dbReference type="RefSeq" id="WP_066334275.1">
    <property type="nucleotide sequence ID" value="NZ_CP017688.1"/>
</dbReference>
<protein>
    <recommendedName>
        <fullName evidence="2">Outer membrane protein beta-barrel domain-containing protein</fullName>
    </recommendedName>
</protein>
<keyword evidence="1" id="KW-0732">Signal</keyword>
<dbReference type="Pfam" id="PF13568">
    <property type="entry name" value="OMP_b-brl_2"/>
    <property type="match status" value="1"/>
</dbReference>
<feature type="domain" description="Outer membrane protein beta-barrel" evidence="2">
    <location>
        <begin position="33"/>
        <end position="185"/>
    </location>
</feature>
<feature type="signal peptide" evidence="1">
    <location>
        <begin position="1"/>
        <end position="24"/>
    </location>
</feature>
<dbReference type="InterPro" id="IPR025665">
    <property type="entry name" value="Beta-barrel_OMP_2"/>
</dbReference>
<comment type="caution">
    <text evidence="3">The sequence shown here is derived from an EMBL/GenBank/DDBJ whole genome shotgun (WGS) entry which is preliminary data.</text>
</comment>
<dbReference type="Proteomes" id="UP000093510">
    <property type="component" value="Unassembled WGS sequence"/>
</dbReference>
<organism evidence="3 4">
    <name type="scientific">Flavobacterium crassostreae</name>
    <dbReference type="NCBI Taxonomy" id="1763534"/>
    <lineage>
        <taxon>Bacteria</taxon>
        <taxon>Pseudomonadati</taxon>
        <taxon>Bacteroidota</taxon>
        <taxon>Flavobacteriia</taxon>
        <taxon>Flavobacteriales</taxon>
        <taxon>Flavobacteriaceae</taxon>
        <taxon>Flavobacterium</taxon>
    </lineage>
</organism>
<keyword evidence="4" id="KW-1185">Reference proteome</keyword>
<evidence type="ECO:0000313" key="4">
    <source>
        <dbReference type="Proteomes" id="UP000093510"/>
    </source>
</evidence>
<evidence type="ECO:0000313" key="3">
    <source>
        <dbReference type="EMBL" id="OCB76053.1"/>
    </source>
</evidence>
<dbReference type="EMBL" id="LVEP01000024">
    <property type="protein sequence ID" value="OCB76053.1"/>
    <property type="molecule type" value="Genomic_DNA"/>
</dbReference>
<dbReference type="STRING" id="1763534.GCA_001831475_02109"/>